<keyword evidence="7" id="KW-1185">Reference proteome</keyword>
<organism evidence="6 7">
    <name type="scientific">Streptomyces boncukensis</name>
    <dbReference type="NCBI Taxonomy" id="2711219"/>
    <lineage>
        <taxon>Bacteria</taxon>
        <taxon>Bacillati</taxon>
        <taxon>Actinomycetota</taxon>
        <taxon>Actinomycetes</taxon>
        <taxon>Kitasatosporales</taxon>
        <taxon>Streptomycetaceae</taxon>
        <taxon>Streptomyces</taxon>
    </lineage>
</organism>
<dbReference type="InterPro" id="IPR050109">
    <property type="entry name" value="HTH-type_TetR-like_transc_reg"/>
</dbReference>
<dbReference type="GO" id="GO:0003700">
    <property type="term" value="F:DNA-binding transcription factor activity"/>
    <property type="evidence" value="ECO:0007669"/>
    <property type="project" value="TreeGrafter"/>
</dbReference>
<dbReference type="InterPro" id="IPR049445">
    <property type="entry name" value="TetR_SbtR-like_C"/>
</dbReference>
<keyword evidence="1" id="KW-0805">Transcription regulation</keyword>
<gene>
    <name evidence="6" type="ORF">G5C65_27895</name>
</gene>
<dbReference type="Gene3D" id="1.10.357.10">
    <property type="entry name" value="Tetracycline Repressor, domain 2"/>
    <property type="match status" value="1"/>
</dbReference>
<dbReference type="PROSITE" id="PS50977">
    <property type="entry name" value="HTH_TETR_2"/>
    <property type="match status" value="1"/>
</dbReference>
<dbReference type="RefSeq" id="WP_165301792.1">
    <property type="nucleotide sequence ID" value="NZ_JAAKZZ010000399.1"/>
</dbReference>
<keyword evidence="2 4" id="KW-0238">DNA-binding</keyword>
<dbReference type="InterPro" id="IPR036271">
    <property type="entry name" value="Tet_transcr_reg_TetR-rel_C_sf"/>
</dbReference>
<feature type="domain" description="HTH tetR-type" evidence="5">
    <location>
        <begin position="22"/>
        <end position="81"/>
    </location>
</feature>
<sequence>MGSAARSASAPAAMPRARADAARNRERILAAAREAFVRVGTEAPLDEIAKAAGVGNATLYRHFPDRDALAQGVVLAVADGIAERGRLLLAEESDPFEALRRFVCIAVEEKSSALCPLMSHRINLDDPVIRSARDRTEKVAIELLERAQRAGAVRDDIGAGDVLVAVSQLARPLPGTVTAGMARFIERHVTLFLDGLRAPAKSPLPGRPATLEDLRAQHC</sequence>
<evidence type="ECO:0000256" key="4">
    <source>
        <dbReference type="PROSITE-ProRule" id="PRU00335"/>
    </source>
</evidence>
<dbReference type="PANTHER" id="PTHR30055:SF234">
    <property type="entry name" value="HTH-TYPE TRANSCRIPTIONAL REGULATOR BETI"/>
    <property type="match status" value="1"/>
</dbReference>
<dbReference type="SUPFAM" id="SSF46689">
    <property type="entry name" value="Homeodomain-like"/>
    <property type="match status" value="1"/>
</dbReference>
<reference evidence="6 7" key="1">
    <citation type="submission" date="2020-02" db="EMBL/GenBank/DDBJ databases">
        <title>Whole-genome analyses of novel actinobacteria.</title>
        <authorList>
            <person name="Sahin N."/>
            <person name="Tatar D."/>
        </authorList>
    </citation>
    <scope>NUCLEOTIDE SEQUENCE [LARGE SCALE GENOMIC DNA]</scope>
    <source>
        <strain evidence="6 7">SB3404</strain>
    </source>
</reference>
<dbReference type="PRINTS" id="PR00455">
    <property type="entry name" value="HTHTETR"/>
</dbReference>
<protein>
    <submittedName>
        <fullName evidence="6">TetR/AcrR family transcriptional regulator</fullName>
    </submittedName>
</protein>
<dbReference type="EMBL" id="JAAKZZ010000399">
    <property type="protein sequence ID" value="NGO72103.1"/>
    <property type="molecule type" value="Genomic_DNA"/>
</dbReference>
<comment type="caution">
    <text evidence="6">The sequence shown here is derived from an EMBL/GenBank/DDBJ whole genome shotgun (WGS) entry which is preliminary data.</text>
</comment>
<dbReference type="PANTHER" id="PTHR30055">
    <property type="entry name" value="HTH-TYPE TRANSCRIPTIONAL REGULATOR RUTR"/>
    <property type="match status" value="1"/>
</dbReference>
<proteinExistence type="predicted"/>
<dbReference type="SUPFAM" id="SSF48498">
    <property type="entry name" value="Tetracyclin repressor-like, C-terminal domain"/>
    <property type="match status" value="1"/>
</dbReference>
<dbReference type="InterPro" id="IPR009057">
    <property type="entry name" value="Homeodomain-like_sf"/>
</dbReference>
<evidence type="ECO:0000259" key="5">
    <source>
        <dbReference type="PROSITE" id="PS50977"/>
    </source>
</evidence>
<dbReference type="InterPro" id="IPR001647">
    <property type="entry name" value="HTH_TetR"/>
</dbReference>
<dbReference type="Pfam" id="PF21597">
    <property type="entry name" value="TetR_C_43"/>
    <property type="match status" value="1"/>
</dbReference>
<feature type="DNA-binding region" description="H-T-H motif" evidence="4">
    <location>
        <begin position="44"/>
        <end position="63"/>
    </location>
</feature>
<evidence type="ECO:0000256" key="2">
    <source>
        <dbReference type="ARBA" id="ARBA00023125"/>
    </source>
</evidence>
<evidence type="ECO:0000313" key="7">
    <source>
        <dbReference type="Proteomes" id="UP000477722"/>
    </source>
</evidence>
<name>A0A6G4X4C3_9ACTN</name>
<accession>A0A6G4X4C3</accession>
<dbReference type="Pfam" id="PF00440">
    <property type="entry name" value="TetR_N"/>
    <property type="match status" value="1"/>
</dbReference>
<dbReference type="Proteomes" id="UP000477722">
    <property type="component" value="Unassembled WGS sequence"/>
</dbReference>
<dbReference type="GO" id="GO:0000976">
    <property type="term" value="F:transcription cis-regulatory region binding"/>
    <property type="evidence" value="ECO:0007669"/>
    <property type="project" value="TreeGrafter"/>
</dbReference>
<evidence type="ECO:0000256" key="1">
    <source>
        <dbReference type="ARBA" id="ARBA00023015"/>
    </source>
</evidence>
<dbReference type="AlphaFoldDB" id="A0A6G4X4C3"/>
<keyword evidence="3" id="KW-0804">Transcription</keyword>
<evidence type="ECO:0000313" key="6">
    <source>
        <dbReference type="EMBL" id="NGO72103.1"/>
    </source>
</evidence>
<evidence type="ECO:0000256" key="3">
    <source>
        <dbReference type="ARBA" id="ARBA00023163"/>
    </source>
</evidence>